<feature type="compositionally biased region" description="Basic and acidic residues" evidence="1">
    <location>
        <begin position="22"/>
        <end position="33"/>
    </location>
</feature>
<dbReference type="Proteomes" id="UP000199184">
    <property type="component" value="Unassembled WGS sequence"/>
</dbReference>
<dbReference type="AlphaFoldDB" id="A0A1C3XB59"/>
<sequence length="89" mass="9233">MDGHDTRGAFAKGGLIGAAGSRENRMGRGRRSGDKRRLINEIVLSNAHGVFFCAGTAGFTGVTWACGWGDAASGVAIAMAIRRHCPATV</sequence>
<keyword evidence="3" id="KW-1185">Reference proteome</keyword>
<accession>A0A1C3XB59</accession>
<dbReference type="EMBL" id="FMAI01000013">
    <property type="protein sequence ID" value="SCB49214.1"/>
    <property type="molecule type" value="Genomic_DNA"/>
</dbReference>
<evidence type="ECO:0000313" key="2">
    <source>
        <dbReference type="EMBL" id="SCB49214.1"/>
    </source>
</evidence>
<evidence type="ECO:0000256" key="1">
    <source>
        <dbReference type="SAM" id="MobiDB-lite"/>
    </source>
</evidence>
<proteinExistence type="predicted"/>
<reference evidence="3" key="1">
    <citation type="submission" date="2016-08" db="EMBL/GenBank/DDBJ databases">
        <authorList>
            <person name="Varghese N."/>
            <person name="Submissions Spin"/>
        </authorList>
    </citation>
    <scope>NUCLEOTIDE SEQUENCE [LARGE SCALE GENOMIC DNA]</scope>
    <source>
        <strain evidence="3">ERR11</strain>
    </source>
</reference>
<feature type="region of interest" description="Disordered" evidence="1">
    <location>
        <begin position="1"/>
        <end position="33"/>
    </location>
</feature>
<name>A0A1C3XB59_9BRAD</name>
<organism evidence="2 3">
    <name type="scientific">Bradyrhizobium shewense</name>
    <dbReference type="NCBI Taxonomy" id="1761772"/>
    <lineage>
        <taxon>Bacteria</taxon>
        <taxon>Pseudomonadati</taxon>
        <taxon>Pseudomonadota</taxon>
        <taxon>Alphaproteobacteria</taxon>
        <taxon>Hyphomicrobiales</taxon>
        <taxon>Nitrobacteraceae</taxon>
        <taxon>Bradyrhizobium</taxon>
    </lineage>
</organism>
<protein>
    <submittedName>
        <fullName evidence="2">Uncharacterized protein</fullName>
    </submittedName>
</protein>
<gene>
    <name evidence="2" type="ORF">GA0061098_1013186</name>
</gene>
<evidence type="ECO:0000313" key="3">
    <source>
        <dbReference type="Proteomes" id="UP000199184"/>
    </source>
</evidence>